<sequence length="79" mass="8364">MSFVIATPETVVAAATDLQGIGAALRAANVAAAGPTTALLAAGPMRCRRPLRRCSKGTLGLIRPPVHRRLPFMRGWCRP</sequence>
<dbReference type="InterPro" id="IPR038332">
    <property type="entry name" value="PPE_sf"/>
</dbReference>
<dbReference type="EMBL" id="UPHP01000048">
    <property type="protein sequence ID" value="VBA37812.1"/>
    <property type="molecule type" value="Genomic_DNA"/>
</dbReference>
<reference evidence="2 3" key="1">
    <citation type="submission" date="2018-09" db="EMBL/GenBank/DDBJ databases">
        <authorList>
            <person name="Tagini F."/>
        </authorList>
    </citation>
    <scope>NUCLEOTIDE SEQUENCE [LARGE SCALE GENOMIC DNA]</scope>
    <source>
        <strain evidence="2 3">MK136</strain>
    </source>
</reference>
<feature type="domain" description="PE" evidence="1">
    <location>
        <begin position="4"/>
        <end position="43"/>
    </location>
</feature>
<evidence type="ECO:0000313" key="3">
    <source>
        <dbReference type="Proteomes" id="UP000273307"/>
    </source>
</evidence>
<evidence type="ECO:0000259" key="1">
    <source>
        <dbReference type="Pfam" id="PF00934"/>
    </source>
</evidence>
<proteinExistence type="predicted"/>
<dbReference type="Proteomes" id="UP000273307">
    <property type="component" value="Unassembled WGS sequence"/>
</dbReference>
<accession>A0A498PZW9</accession>
<keyword evidence="3" id="KW-1185">Reference proteome</keyword>
<organism evidence="2 3">
    <name type="scientific">Mycobacterium attenuatum</name>
    <dbReference type="NCBI Taxonomy" id="2341086"/>
    <lineage>
        <taxon>Bacteria</taxon>
        <taxon>Bacillati</taxon>
        <taxon>Actinomycetota</taxon>
        <taxon>Actinomycetes</taxon>
        <taxon>Mycobacteriales</taxon>
        <taxon>Mycobacteriaceae</taxon>
        <taxon>Mycobacterium</taxon>
    </lineage>
</organism>
<name>A0A498PZW9_9MYCO</name>
<dbReference type="InterPro" id="IPR000084">
    <property type="entry name" value="PE-PGRS_N"/>
</dbReference>
<dbReference type="SUPFAM" id="SSF140459">
    <property type="entry name" value="PE/PPE dimer-like"/>
    <property type="match status" value="1"/>
</dbReference>
<gene>
    <name evidence="2" type="ORF">LAUMK136_02129</name>
</gene>
<dbReference type="AlphaFoldDB" id="A0A498PZW9"/>
<dbReference type="Gene3D" id="1.10.287.850">
    <property type="entry name" value="HP0062-like domain"/>
    <property type="match status" value="1"/>
</dbReference>
<dbReference type="Pfam" id="PF00934">
    <property type="entry name" value="PE"/>
    <property type="match status" value="1"/>
</dbReference>
<protein>
    <submittedName>
        <fullName evidence="2">Putative PE-PGRS family protein PE_PGRS24</fullName>
    </submittedName>
</protein>
<evidence type="ECO:0000313" key="2">
    <source>
        <dbReference type="EMBL" id="VBA37812.1"/>
    </source>
</evidence>